<dbReference type="AlphaFoldDB" id="A0A7G9ZBM7"/>
<gene>
    <name evidence="1" type="ORF">KDLDOCHL_00003</name>
</gene>
<organism evidence="1">
    <name type="scientific">Candidatus Methanophaga sp. ANME-1 ERB7</name>
    <dbReference type="NCBI Taxonomy" id="2759913"/>
    <lineage>
        <taxon>Archaea</taxon>
        <taxon>Methanobacteriati</taxon>
        <taxon>Methanobacteriota</taxon>
        <taxon>Stenosarchaea group</taxon>
        <taxon>Methanomicrobia</taxon>
        <taxon>Candidatus Methanophagales</taxon>
        <taxon>Candidatus Methanophagaceae</taxon>
        <taxon>Candidatus Methanophaga</taxon>
    </lineage>
</organism>
<proteinExistence type="predicted"/>
<name>A0A7G9ZBM7_9EURY</name>
<sequence length="69" mass="7821">MMLGGAVSRVTVKVVLLLFSSCIFPTETVPEKMLNTNTNAKINEKLLVASFFFPDSRFCFIFYHPRFGV</sequence>
<evidence type="ECO:0000313" key="1">
    <source>
        <dbReference type="EMBL" id="QNO57661.1"/>
    </source>
</evidence>
<protein>
    <submittedName>
        <fullName evidence="1">Uncharacterized protein</fullName>
    </submittedName>
</protein>
<reference evidence="1" key="1">
    <citation type="submission" date="2020-06" db="EMBL/GenBank/DDBJ databases">
        <title>Unique genomic features of the anaerobic methanotrophic archaea.</title>
        <authorList>
            <person name="Chadwick G.L."/>
            <person name="Skennerton C.T."/>
            <person name="Laso-Perez R."/>
            <person name="Leu A.O."/>
            <person name="Speth D.R."/>
            <person name="Yu H."/>
            <person name="Morgan-Lang C."/>
            <person name="Hatzenpichler R."/>
            <person name="Goudeau D."/>
            <person name="Malmstrom R."/>
            <person name="Brazelton W.J."/>
            <person name="Woyke T."/>
            <person name="Hallam S.J."/>
            <person name="Tyson G.W."/>
            <person name="Wegener G."/>
            <person name="Boetius A."/>
            <person name="Orphan V."/>
        </authorList>
    </citation>
    <scope>NUCLEOTIDE SEQUENCE</scope>
</reference>
<dbReference type="EMBL" id="MT631698">
    <property type="protein sequence ID" value="QNO57661.1"/>
    <property type="molecule type" value="Genomic_DNA"/>
</dbReference>
<accession>A0A7G9ZBM7</accession>